<dbReference type="Gene3D" id="3.30.110.170">
    <property type="entry name" value="Protein of unknown function (DUF541), domain 1"/>
    <property type="match status" value="1"/>
</dbReference>
<dbReference type="GO" id="GO:0006974">
    <property type="term" value="P:DNA damage response"/>
    <property type="evidence" value="ECO:0007669"/>
    <property type="project" value="TreeGrafter"/>
</dbReference>
<keyword evidence="3" id="KW-1185">Reference proteome</keyword>
<name>A0A347UHJ0_9RHOB</name>
<keyword evidence="1" id="KW-0732">Signal</keyword>
<dbReference type="EMBL" id="CP032125">
    <property type="protein sequence ID" value="AXX98318.1"/>
    <property type="molecule type" value="Genomic_DNA"/>
</dbReference>
<dbReference type="OrthoDB" id="9813144at2"/>
<accession>A0A347UHJ0</accession>
<proteinExistence type="predicted"/>
<dbReference type="PANTHER" id="PTHR34387:SF1">
    <property type="entry name" value="PERIPLASMIC IMMUNOGENIC PROTEIN"/>
    <property type="match status" value="1"/>
</dbReference>
<evidence type="ECO:0000313" key="2">
    <source>
        <dbReference type="EMBL" id="AXX98318.1"/>
    </source>
</evidence>
<evidence type="ECO:0000256" key="1">
    <source>
        <dbReference type="SAM" id="SignalP"/>
    </source>
</evidence>
<dbReference type="Gene3D" id="3.30.70.2970">
    <property type="entry name" value="Protein of unknown function (DUF541), domain 2"/>
    <property type="match status" value="1"/>
</dbReference>
<dbReference type="RefSeq" id="WP_118942974.1">
    <property type="nucleotide sequence ID" value="NZ_CP032125.1"/>
</dbReference>
<evidence type="ECO:0000313" key="3">
    <source>
        <dbReference type="Proteomes" id="UP000261704"/>
    </source>
</evidence>
<dbReference type="PANTHER" id="PTHR34387">
    <property type="entry name" value="SLR1258 PROTEIN"/>
    <property type="match status" value="1"/>
</dbReference>
<reference evidence="2 3" key="1">
    <citation type="submission" date="2018-09" db="EMBL/GenBank/DDBJ databases">
        <title>Profundibacter amoris BAR1 gen. nov., sp. nov., a new member of the Roseobacter clade isolated at Lokis Castle Vent Field on the Arctic Mid-Oceanic Ridge.</title>
        <authorList>
            <person name="Le Moine Bauer S."/>
            <person name="Sjoeberg A.G."/>
            <person name="L'Haridon S."/>
            <person name="Stokke R."/>
            <person name="Roalkvam I."/>
            <person name="Steen I.H."/>
            <person name="Dahle H."/>
        </authorList>
    </citation>
    <scope>NUCLEOTIDE SEQUENCE [LARGE SCALE GENOMIC DNA]</scope>
    <source>
        <strain evidence="2 3">BAR1</strain>
    </source>
</reference>
<dbReference type="AlphaFoldDB" id="A0A347UHJ0"/>
<feature type="signal peptide" evidence="1">
    <location>
        <begin position="1"/>
        <end position="18"/>
    </location>
</feature>
<dbReference type="InterPro" id="IPR052022">
    <property type="entry name" value="26kDa_periplasmic_antigen"/>
</dbReference>
<dbReference type="Pfam" id="PF04402">
    <property type="entry name" value="SIMPL"/>
    <property type="match status" value="1"/>
</dbReference>
<dbReference type="KEGG" id="pamo:BAR1_10495"/>
<dbReference type="Proteomes" id="UP000261704">
    <property type="component" value="Chromosome"/>
</dbReference>
<feature type="chain" id="PRO_5016807380" evidence="1">
    <location>
        <begin position="19"/>
        <end position="228"/>
    </location>
</feature>
<gene>
    <name evidence="2" type="ORF">BAR1_10495</name>
</gene>
<dbReference type="InterPro" id="IPR007497">
    <property type="entry name" value="SIMPL/DUF541"/>
</dbReference>
<sequence>MRNVIIALVLLMATPVMAQDARRIVVNGHGVVDTVPDMATISMGVVSEAKTAGAAMAKNSDALAAVLKQLAAAGIESRDIQTNNLSLSPRWNNGGSMSKAPPQIVGFVATNTVSVRVRDLAQLGVVLDAVVQNGANSFHGLSFGLQDMEPAQNAARVAAIKDAMAKAQLYATAAGVELGDVVSISDGTVRSARPVMMEADMMRSMAVPVAQGKLSVTADVSVVFGIAD</sequence>
<protein>
    <submittedName>
        <fullName evidence="2">DUF541 domain-containing protein</fullName>
    </submittedName>
</protein>
<organism evidence="2 3">
    <name type="scientific">Profundibacter amoris</name>
    <dbReference type="NCBI Taxonomy" id="2171755"/>
    <lineage>
        <taxon>Bacteria</taxon>
        <taxon>Pseudomonadati</taxon>
        <taxon>Pseudomonadota</taxon>
        <taxon>Alphaproteobacteria</taxon>
        <taxon>Rhodobacterales</taxon>
        <taxon>Paracoccaceae</taxon>
        <taxon>Profundibacter</taxon>
    </lineage>
</organism>